<dbReference type="PROSITE" id="PS51257">
    <property type="entry name" value="PROKAR_LIPOPROTEIN"/>
    <property type="match status" value="1"/>
</dbReference>
<proteinExistence type="predicted"/>
<protein>
    <recommendedName>
        <fullName evidence="4">DUF4019 domain-containing protein</fullName>
    </recommendedName>
</protein>
<reference evidence="2 3" key="1">
    <citation type="submission" date="2020-08" db="EMBL/GenBank/DDBJ databases">
        <title>Genomic Encyclopedia of Type Strains, Phase IV (KMG-IV): sequencing the most valuable type-strain genomes for metagenomic binning, comparative biology and taxonomic classification.</title>
        <authorList>
            <person name="Goeker M."/>
        </authorList>
    </citation>
    <scope>NUCLEOTIDE SEQUENCE [LARGE SCALE GENOMIC DNA]</scope>
    <source>
        <strain evidence="2 3">DSM 27203</strain>
    </source>
</reference>
<dbReference type="EMBL" id="JACIJI010000004">
    <property type="protein sequence ID" value="MBB5719379.1"/>
    <property type="molecule type" value="Genomic_DNA"/>
</dbReference>
<gene>
    <name evidence="2" type="ORF">FHR23_002320</name>
</gene>
<dbReference type="RefSeq" id="WP_184004070.1">
    <property type="nucleotide sequence ID" value="NZ_BAABIF010000001.1"/>
</dbReference>
<evidence type="ECO:0000313" key="2">
    <source>
        <dbReference type="EMBL" id="MBB5719379.1"/>
    </source>
</evidence>
<evidence type="ECO:0000256" key="1">
    <source>
        <dbReference type="SAM" id="SignalP"/>
    </source>
</evidence>
<keyword evidence="3" id="KW-1185">Reference proteome</keyword>
<evidence type="ECO:0008006" key="4">
    <source>
        <dbReference type="Google" id="ProtNLM"/>
    </source>
</evidence>
<name>A0A840Z0S6_9SPHN</name>
<organism evidence="2 3">
    <name type="scientific">Stakelama sediminis</name>
    <dbReference type="NCBI Taxonomy" id="463200"/>
    <lineage>
        <taxon>Bacteria</taxon>
        <taxon>Pseudomonadati</taxon>
        <taxon>Pseudomonadota</taxon>
        <taxon>Alphaproteobacteria</taxon>
        <taxon>Sphingomonadales</taxon>
        <taxon>Sphingomonadaceae</taxon>
        <taxon>Stakelama</taxon>
    </lineage>
</organism>
<dbReference type="AlphaFoldDB" id="A0A840Z0S6"/>
<feature type="signal peptide" evidence="1">
    <location>
        <begin position="1"/>
        <end position="16"/>
    </location>
</feature>
<keyword evidence="1" id="KW-0732">Signal</keyword>
<evidence type="ECO:0000313" key="3">
    <source>
        <dbReference type="Proteomes" id="UP000554342"/>
    </source>
</evidence>
<comment type="caution">
    <text evidence="2">The sequence shown here is derived from an EMBL/GenBank/DDBJ whole genome shotgun (WGS) entry which is preliminary data.</text>
</comment>
<dbReference type="Proteomes" id="UP000554342">
    <property type="component" value="Unassembled WGS sequence"/>
</dbReference>
<accession>A0A840Z0S6</accession>
<feature type="chain" id="PRO_5032497999" description="DUF4019 domain-containing protein" evidence="1">
    <location>
        <begin position="17"/>
        <end position="137"/>
    </location>
</feature>
<dbReference type="Gene3D" id="3.10.450.590">
    <property type="match status" value="1"/>
</dbReference>
<sequence length="137" mass="14879">MQFRGFAALVMAGALAACSMGKDVPVAEQATKQFHAMLNAGQSEAIYKATAPGMKAATSQGDFVKLLDAVHRKLGAFQSGETQGWNDAWNNGRHLITLNYHAKYARGEANETFVYHITDHKAALYGYNVNSNALIEN</sequence>